<dbReference type="Proteomes" id="UP001607125">
    <property type="component" value="Unassembled WGS sequence"/>
</dbReference>
<comment type="caution">
    <text evidence="3">The sequence shown here is derived from an EMBL/GenBank/DDBJ whole genome shotgun (WGS) entry which is preliminary data.</text>
</comment>
<feature type="transmembrane region" description="Helical" evidence="1">
    <location>
        <begin position="52"/>
        <end position="72"/>
    </location>
</feature>
<keyword evidence="1" id="KW-0472">Membrane</keyword>
<keyword evidence="1" id="KW-1133">Transmembrane helix</keyword>
<reference evidence="3 4" key="1">
    <citation type="submission" date="2024-10" db="EMBL/GenBank/DDBJ databases">
        <authorList>
            <person name="Yibar A."/>
            <person name="Saticioglu I.B."/>
            <person name="Duman M."/>
            <person name="Ajmi N."/>
            <person name="Gurler F."/>
            <person name="Ay H."/>
            <person name="Onuk E."/>
            <person name="Guler S."/>
            <person name="Romalde J.L."/>
        </authorList>
    </citation>
    <scope>NUCLEOTIDE SEQUENCE [LARGE SCALE GENOMIC DNA]</scope>
    <source>
        <strain evidence="3 4">1-TCBS-B</strain>
    </source>
</reference>
<accession>A0ABW7IIV6</accession>
<organism evidence="3 4">
    <name type="scientific">Vibrio barjaei</name>
    <dbReference type="NCBI Taxonomy" id="1676683"/>
    <lineage>
        <taxon>Bacteria</taxon>
        <taxon>Pseudomonadati</taxon>
        <taxon>Pseudomonadota</taxon>
        <taxon>Gammaproteobacteria</taxon>
        <taxon>Vibrionales</taxon>
        <taxon>Vibrionaceae</taxon>
        <taxon>Vibrio</taxon>
    </lineage>
</organism>
<gene>
    <name evidence="3" type="ORF">ACGRH2_11690</name>
</gene>
<protein>
    <submittedName>
        <fullName evidence="3">Prepilin peptidase</fullName>
    </submittedName>
</protein>
<feature type="transmembrane region" description="Helical" evidence="1">
    <location>
        <begin position="92"/>
        <end position="112"/>
    </location>
</feature>
<dbReference type="Gene3D" id="1.20.120.1220">
    <property type="match status" value="1"/>
</dbReference>
<keyword evidence="1" id="KW-0812">Transmembrane</keyword>
<sequence length="167" mass="18332">MYIGIWSVLFAIVVFDARECRIPNKLVVLLLAVVFGDLYIIHDGLLNIPSQYWLGGVVAFLVCFALYLGRLMGAGDVKLIGALGFWVGLESLLPFASAIILMGAVQSIFYLAQKLAISQLDIKQHVNQYLAHNIYGRLTRAPIDAIEMRIPFAPAIVVALAVYPIIG</sequence>
<name>A0ABW7IIV6_9VIBR</name>
<evidence type="ECO:0000313" key="3">
    <source>
        <dbReference type="EMBL" id="MFH0261060.1"/>
    </source>
</evidence>
<keyword evidence="4" id="KW-1185">Reference proteome</keyword>
<evidence type="ECO:0000256" key="1">
    <source>
        <dbReference type="SAM" id="Phobius"/>
    </source>
</evidence>
<dbReference type="InterPro" id="IPR000045">
    <property type="entry name" value="Prepilin_IV_endopep_pep"/>
</dbReference>
<feature type="domain" description="Prepilin type IV endopeptidase peptidase" evidence="2">
    <location>
        <begin position="6"/>
        <end position="105"/>
    </location>
</feature>
<dbReference type="Pfam" id="PF01478">
    <property type="entry name" value="Peptidase_A24"/>
    <property type="match status" value="1"/>
</dbReference>
<dbReference type="EMBL" id="JBIHSF010000008">
    <property type="protein sequence ID" value="MFH0261060.1"/>
    <property type="molecule type" value="Genomic_DNA"/>
</dbReference>
<dbReference type="RefSeq" id="WP_394629133.1">
    <property type="nucleotide sequence ID" value="NZ_JBIHSF010000008.1"/>
</dbReference>
<feature type="transmembrane region" description="Helical" evidence="1">
    <location>
        <begin position="27"/>
        <end position="45"/>
    </location>
</feature>
<proteinExistence type="predicted"/>
<evidence type="ECO:0000313" key="4">
    <source>
        <dbReference type="Proteomes" id="UP001607125"/>
    </source>
</evidence>
<evidence type="ECO:0000259" key="2">
    <source>
        <dbReference type="Pfam" id="PF01478"/>
    </source>
</evidence>